<keyword evidence="2" id="KW-1185">Reference proteome</keyword>
<dbReference type="EMBL" id="CP133612">
    <property type="protein sequence ID" value="WMV07009.1"/>
    <property type="molecule type" value="Genomic_DNA"/>
</dbReference>
<accession>A0AAF0PS72</accession>
<dbReference type="InterPro" id="IPR032675">
    <property type="entry name" value="LRR_dom_sf"/>
</dbReference>
<dbReference type="PANTHER" id="PTHR15140:SF49">
    <property type="entry name" value="LATE BLIGHT RESISTANCE PROTEIN HOMOLOG R1A-3"/>
    <property type="match status" value="1"/>
</dbReference>
<evidence type="ECO:0000313" key="1">
    <source>
        <dbReference type="EMBL" id="WMV07009.1"/>
    </source>
</evidence>
<gene>
    <name evidence="1" type="ORF">MTR67_000394</name>
</gene>
<dbReference type="Proteomes" id="UP001234989">
    <property type="component" value="Chromosome 1"/>
</dbReference>
<name>A0AAF0PS72_SOLVR</name>
<protein>
    <submittedName>
        <fullName evidence="1">Uncharacterized protein</fullName>
    </submittedName>
</protein>
<dbReference type="PANTHER" id="PTHR15140">
    <property type="entry name" value="TUBULIN-SPECIFIC CHAPERONE E"/>
    <property type="match status" value="1"/>
</dbReference>
<evidence type="ECO:0000313" key="2">
    <source>
        <dbReference type="Proteomes" id="UP001234989"/>
    </source>
</evidence>
<organism evidence="1 2">
    <name type="scientific">Solanum verrucosum</name>
    <dbReference type="NCBI Taxonomy" id="315347"/>
    <lineage>
        <taxon>Eukaryota</taxon>
        <taxon>Viridiplantae</taxon>
        <taxon>Streptophyta</taxon>
        <taxon>Embryophyta</taxon>
        <taxon>Tracheophyta</taxon>
        <taxon>Spermatophyta</taxon>
        <taxon>Magnoliopsida</taxon>
        <taxon>eudicotyledons</taxon>
        <taxon>Gunneridae</taxon>
        <taxon>Pentapetalae</taxon>
        <taxon>asterids</taxon>
        <taxon>lamiids</taxon>
        <taxon>Solanales</taxon>
        <taxon>Solanaceae</taxon>
        <taxon>Solanoideae</taxon>
        <taxon>Solaneae</taxon>
        <taxon>Solanum</taxon>
    </lineage>
</organism>
<reference evidence="1" key="1">
    <citation type="submission" date="2023-08" db="EMBL/GenBank/DDBJ databases">
        <title>A de novo genome assembly of Solanum verrucosum Schlechtendal, a Mexican diploid species geographically isolated from the other diploid A-genome species in potato relatives.</title>
        <authorList>
            <person name="Hosaka K."/>
        </authorList>
    </citation>
    <scope>NUCLEOTIDE SEQUENCE</scope>
    <source>
        <tissue evidence="1">Young leaves</tissue>
    </source>
</reference>
<dbReference type="AlphaFoldDB" id="A0AAF0PS72"/>
<proteinExistence type="predicted"/>
<sequence length="76" mass="8851">MLFHDVDLEHWEASSDNFPNLKYLVLKKCNYLNEIPTDFGEICTFESIELYQCSIGAEESARKIEQEQEDMGNNCL</sequence>
<dbReference type="Gene3D" id="3.80.10.10">
    <property type="entry name" value="Ribonuclease Inhibitor"/>
    <property type="match status" value="1"/>
</dbReference>